<sequence>MLEQTIKLMILLPPVFIGFAISFLQQGLAHYSRTEDAAEFMNTSEKIIVYNSTDMSGVSCKVDAAGSVHKDKGNVSFNRTVYTTSGKNTTDCLFATVYGDTMYVGLCNETQDNTTEILLYQNGNCTCGVFDVAFSDTFSGWYELRVRASSLDSGPSNDCAEYFAKRTEDENQTVYTGSATALPACL</sequence>
<dbReference type="AlphaFoldDB" id="A0A023G125"/>
<accession>A0A023G125</accession>
<evidence type="ECO:0000313" key="1">
    <source>
        <dbReference type="EMBL" id="JAC26718.1"/>
    </source>
</evidence>
<reference evidence="1" key="1">
    <citation type="submission" date="2014-03" db="EMBL/GenBank/DDBJ databases">
        <title>The sialotranscriptome of Amblyomma triste, Amblyomma parvum and Amblyomma cajennense ticks, uncovered by 454-based RNA-seq.</title>
        <authorList>
            <person name="Garcia G.R."/>
            <person name="Gardinassi L.G."/>
            <person name="Ribeiro J.M."/>
            <person name="Anatrielo E."/>
            <person name="Ferreira B.R."/>
            <person name="Moreira H.N."/>
            <person name="Mafra C."/>
            <person name="Olegario M.M."/>
            <person name="Szabo P.J."/>
            <person name="Miranda-Santos I.K."/>
            <person name="Maruyama S.R."/>
        </authorList>
    </citation>
    <scope>NUCLEOTIDE SEQUENCE</scope>
    <source>
        <strain evidence="1">Araguapaz</strain>
        <tissue evidence="1">Salivary glands</tissue>
    </source>
</reference>
<dbReference type="EMBL" id="GBBL01000602">
    <property type="protein sequence ID" value="JAC26718.1"/>
    <property type="molecule type" value="mRNA"/>
</dbReference>
<protein>
    <submittedName>
        <fullName evidence="1">Putative lipocalin-3 1</fullName>
    </submittedName>
</protein>
<dbReference type="Gene3D" id="2.40.128.20">
    <property type="match status" value="1"/>
</dbReference>
<name>A0A023G125_AMBPA</name>
<dbReference type="InterPro" id="IPR012674">
    <property type="entry name" value="Calycin"/>
</dbReference>
<proteinExistence type="evidence at transcript level"/>
<organism evidence="1">
    <name type="scientific">Amblyomma parvum</name>
    <name type="common">South American tick</name>
    <dbReference type="NCBI Taxonomy" id="251391"/>
    <lineage>
        <taxon>Eukaryota</taxon>
        <taxon>Metazoa</taxon>
        <taxon>Ecdysozoa</taxon>
        <taxon>Arthropoda</taxon>
        <taxon>Chelicerata</taxon>
        <taxon>Arachnida</taxon>
        <taxon>Acari</taxon>
        <taxon>Parasitiformes</taxon>
        <taxon>Ixodida</taxon>
        <taxon>Ixodoidea</taxon>
        <taxon>Ixodidae</taxon>
        <taxon>Amblyomminae</taxon>
        <taxon>Amblyomma</taxon>
    </lineage>
</organism>